<sequence length="1438" mass="161294">MSIYSTPLKSGIDYTRNVVIPSNGELAAPNNTKRVEVNNEVVAMPGYNVLAPNASLGLASGEEHLRITGFASKPSLELASQYIDHLQNRDASTPVLDERSYYNNGVNYNFSKEVGGLGAFTPFERTQVMNVPDGILREASRTEMKSDMGLFPELNRCWITIDNKLILWNFNNPSDFQSIDDIKHTILAVALAKPKPNTFVESVNHLLLIATPFDVYVLAIQYDRSNEELSVFNTGMCVSVHGLDVSSFISCEQTGRIFFTGKSSGINIWELQYSSTEDWFNSRCNKVCLTQSVLSSLLPTNLISKIPGSNLVQSLFEESSKYSAEHLTQMCVDNSRGILYSLSNKSVIRAYKINGKSLGSPLTIETSYIKRIMGTTSARGAAILGNKYLKISKVVAVSGRENGNLFLVAITIGGVRLYFNGSLGRTHLEALRLESIKFPPSSVTPEAIEQELQQQQQKKSLPFYSSLTSSESVMLRFQKKSSVLLETSGASAIISPGIFLAAVTKAPNQETAKNAQDQVPTQQQPQQQRQSTYGIQQKLFVSVPDYGILKKHGKYVENTTLLDTTGVIKHIVPITPLFNATNKPEGYANEFATQYVSSEFKIAVLTNTSVEIYRYRTPDAVFEALAENPLPFLLNYGLTEACSTALFVTCKFNKSEALRSSALTFYAVGIPGVADIKPRYSRYTASAMSSLLSRPTIASTPQRSTLDTDKTGFATSREDENCSLDDVILSPRFYGTALFIARLFREIWEKPVFGTVPDAKFDNQSHFVKSSVGDKNLINSVSVSKGDLEYYLSSVMILNDFFDTYGNSISSISIPSFQTGKNIDRTEEVANQAENIAINSLIRLVQFMKEAFSFLNVLYEESDVEGYEGQFLAFKDIMKLLNLDVQSELSKLTFKDIFAPTDNTKNLLREILSSIINRSISRGGSIEHIATALQERCGSFCSSSDILGFRAMEHLRKAKEVGLRDYETSTYHLTCANKLFEKIVDTISIERLKDAVSTMLDLNYYPGTIEFLLNIANSMDKGKLAYQYVADGYLEQDPRKVYYEKRVLAYELVFETLVRVDELVSAAVSAGIGGMNNVEELSKLKEETYSTALRYNDKLFHYQLYDWLVSQNCQDKLLQLDTDFILAYLQEKSKGSLDISNLLWVYQSKRSNFYAAAQILYSLAVSDFEVPLGQRIEYLSRANGFCNGLCAPSQRQQMIHLSGMIQEIFDVASIQDDILTLVRNDIRVAADTKEELIKQLDGKILPVSDLFNDYADPLDYYEACLAIFKISDFRNNEEIISKWTELFDSLRTEINANGNVEESANFINLLTSVVVRVGRNVRTSEFVFPITELFPIICDLFYENLPNEHIKEGAIASIFISAGVSFDKFYYLLKNLIETADSVNNIYKKEMTWLIKEWYESDVKLRDLVSYDEIRNLKNYSIETDPIENKVKETGTSI</sequence>
<dbReference type="Pfam" id="PF08801">
    <property type="entry name" value="Nucleoporin_N"/>
    <property type="match status" value="1"/>
</dbReference>
<evidence type="ECO:0000313" key="15">
    <source>
        <dbReference type="EMBL" id="CAR22069.1"/>
    </source>
</evidence>
<dbReference type="EMBL" id="CU928167">
    <property type="protein sequence ID" value="CAR22069.1"/>
    <property type="molecule type" value="Genomic_DNA"/>
</dbReference>
<dbReference type="FunFam" id="1.25.40.450:FF:000002">
    <property type="entry name" value="Putative non-repetitive nucleoporin"/>
    <property type="match status" value="1"/>
</dbReference>
<dbReference type="GeneID" id="8291375"/>
<dbReference type="GO" id="GO:0044611">
    <property type="term" value="C:nuclear pore inner ring"/>
    <property type="evidence" value="ECO:0007669"/>
    <property type="project" value="TreeGrafter"/>
</dbReference>
<dbReference type="eggNOG" id="KOG1900">
    <property type="taxonomic scope" value="Eukaryota"/>
</dbReference>
<dbReference type="OrthoDB" id="338970at2759"/>
<name>C5DE58_LACTC</name>
<evidence type="ECO:0000256" key="4">
    <source>
        <dbReference type="ARBA" id="ARBA00007373"/>
    </source>
</evidence>
<dbReference type="FunFam" id="1.25.40.440:FF:000001">
    <property type="entry name" value="Nuclear pore complex subunit"/>
    <property type="match status" value="1"/>
</dbReference>
<feature type="region of interest" description="Disordered" evidence="12">
    <location>
        <begin position="511"/>
        <end position="531"/>
    </location>
</feature>
<evidence type="ECO:0000256" key="2">
    <source>
        <dbReference type="ARBA" id="ARBA00004567"/>
    </source>
</evidence>
<dbReference type="InterPro" id="IPR042537">
    <property type="entry name" value="Nucleoporin_Nup155_C_2"/>
</dbReference>
<dbReference type="PANTHER" id="PTHR10350">
    <property type="entry name" value="NUCLEAR PORE COMPLEX PROTEIN NUP155"/>
    <property type="match status" value="1"/>
</dbReference>
<reference evidence="15 16" key="1">
    <citation type="journal article" date="2009" name="Genome Res.">
        <title>Comparative genomics of protoploid Saccharomycetaceae.</title>
        <authorList>
            <consortium name="The Genolevures Consortium"/>
            <person name="Souciet J.-L."/>
            <person name="Dujon B."/>
            <person name="Gaillardin C."/>
            <person name="Johnston M."/>
            <person name="Baret P.V."/>
            <person name="Cliften P."/>
            <person name="Sherman D.J."/>
            <person name="Weissenbach J."/>
            <person name="Westhof E."/>
            <person name="Wincker P."/>
            <person name="Jubin C."/>
            <person name="Poulain J."/>
            <person name="Barbe V."/>
            <person name="Segurens B."/>
            <person name="Artiguenave F."/>
            <person name="Anthouard V."/>
            <person name="Vacherie B."/>
            <person name="Val M.-E."/>
            <person name="Fulton R.S."/>
            <person name="Minx P."/>
            <person name="Wilson R."/>
            <person name="Durrens P."/>
            <person name="Jean G."/>
            <person name="Marck C."/>
            <person name="Martin T."/>
            <person name="Nikolski M."/>
            <person name="Rolland T."/>
            <person name="Seret M.-L."/>
            <person name="Casaregola S."/>
            <person name="Despons L."/>
            <person name="Fairhead C."/>
            <person name="Fischer G."/>
            <person name="Lafontaine I."/>
            <person name="Leh V."/>
            <person name="Lemaire M."/>
            <person name="de Montigny J."/>
            <person name="Neuveglise C."/>
            <person name="Thierry A."/>
            <person name="Blanc-Lenfle I."/>
            <person name="Bleykasten C."/>
            <person name="Diffels J."/>
            <person name="Fritsch E."/>
            <person name="Frangeul L."/>
            <person name="Goeffon A."/>
            <person name="Jauniaux N."/>
            <person name="Kachouri-Lafond R."/>
            <person name="Payen C."/>
            <person name="Potier S."/>
            <person name="Pribylova L."/>
            <person name="Ozanne C."/>
            <person name="Richard G.-F."/>
            <person name="Sacerdot C."/>
            <person name="Straub M.-L."/>
            <person name="Talla E."/>
        </authorList>
    </citation>
    <scope>NUCLEOTIDE SEQUENCE [LARGE SCALE GENOMIC DNA]</scope>
    <source>
        <strain evidence="16">ATCC 56472 / CBS 6340 / NRRL Y-8284</strain>
    </source>
</reference>
<dbReference type="GO" id="GO:0051028">
    <property type="term" value="P:mRNA transport"/>
    <property type="evidence" value="ECO:0007669"/>
    <property type="project" value="UniProtKB-KW"/>
</dbReference>
<evidence type="ECO:0000256" key="1">
    <source>
        <dbReference type="ARBA" id="ARBA00004335"/>
    </source>
</evidence>
<keyword evidence="7" id="KW-0653">Protein transport</keyword>
<dbReference type="InterPro" id="IPR007187">
    <property type="entry name" value="Nucleoporin_Nup133/Nup155_C"/>
</dbReference>
<dbReference type="OMA" id="SWAPFQK"/>
<feature type="domain" description="Nucleoporin Nup133/Nup155-like N-terminal" evidence="14">
    <location>
        <begin position="120"/>
        <end position="612"/>
    </location>
</feature>
<dbReference type="KEGG" id="lth:KLTH0C06468g"/>
<dbReference type="GO" id="GO:0031965">
    <property type="term" value="C:nuclear membrane"/>
    <property type="evidence" value="ECO:0007669"/>
    <property type="project" value="UniProtKB-SubCell"/>
</dbReference>
<dbReference type="PANTHER" id="PTHR10350:SF6">
    <property type="entry name" value="NUCLEAR PORE COMPLEX PROTEIN NUP155"/>
    <property type="match status" value="1"/>
</dbReference>
<keyword evidence="16" id="KW-1185">Reference proteome</keyword>
<dbReference type="GO" id="GO:0051292">
    <property type="term" value="P:nuclear pore complex assembly"/>
    <property type="evidence" value="ECO:0007669"/>
    <property type="project" value="UniProtKB-ARBA"/>
</dbReference>
<dbReference type="Gene3D" id="1.20.58.1780">
    <property type="match status" value="1"/>
</dbReference>
<evidence type="ECO:0000259" key="13">
    <source>
        <dbReference type="Pfam" id="PF03177"/>
    </source>
</evidence>
<comment type="similarity">
    <text evidence="4">Belongs to the non-repetitive/WGA-negative nucleoporin family.</text>
</comment>
<dbReference type="Gene3D" id="1.20.120.1050">
    <property type="match status" value="1"/>
</dbReference>
<protein>
    <submittedName>
        <fullName evidence="15">KLTH0C06468p</fullName>
    </submittedName>
</protein>
<dbReference type="GO" id="GO:0017056">
    <property type="term" value="F:structural constituent of nuclear pore"/>
    <property type="evidence" value="ECO:0007669"/>
    <property type="project" value="InterPro"/>
</dbReference>
<dbReference type="GO" id="GO:0000972">
    <property type="term" value="P:transcription-dependent tethering of RNA polymerase II gene DNA at nuclear periphery"/>
    <property type="evidence" value="ECO:0007669"/>
    <property type="project" value="TreeGrafter"/>
</dbReference>
<comment type="subcellular location">
    <subcellularLocation>
        <location evidence="1">Nucleus membrane</location>
        <topology evidence="1">Peripheral membrane protein</topology>
        <orientation evidence="1">Cytoplasmic side</orientation>
    </subcellularLocation>
    <subcellularLocation>
        <location evidence="3">Nucleus membrane</location>
        <topology evidence="3">Peripheral membrane protein</topology>
        <orientation evidence="3">Nucleoplasmic side</orientation>
    </subcellularLocation>
    <subcellularLocation>
        <location evidence="2">Nucleus</location>
        <location evidence="2">Nuclear pore complex</location>
    </subcellularLocation>
</comment>
<keyword evidence="6" id="KW-0509">mRNA transport</keyword>
<evidence type="ECO:0000256" key="6">
    <source>
        <dbReference type="ARBA" id="ARBA00022816"/>
    </source>
</evidence>
<dbReference type="InterPro" id="IPR004870">
    <property type="entry name" value="Nucleoporin_Nup155"/>
</dbReference>
<evidence type="ECO:0000256" key="7">
    <source>
        <dbReference type="ARBA" id="ARBA00022927"/>
    </source>
</evidence>
<dbReference type="GO" id="GO:0006405">
    <property type="term" value="P:RNA export from nucleus"/>
    <property type="evidence" value="ECO:0007669"/>
    <property type="project" value="TreeGrafter"/>
</dbReference>
<dbReference type="Proteomes" id="UP000002036">
    <property type="component" value="Chromosome C"/>
</dbReference>
<evidence type="ECO:0000256" key="5">
    <source>
        <dbReference type="ARBA" id="ARBA00022448"/>
    </source>
</evidence>
<keyword evidence="5" id="KW-0813">Transport</keyword>
<keyword evidence="9" id="KW-0906">Nuclear pore complex</keyword>
<evidence type="ECO:0000256" key="9">
    <source>
        <dbReference type="ARBA" id="ARBA00023132"/>
    </source>
</evidence>
<dbReference type="FunCoup" id="C5DE58">
    <property type="interactions" value="1266"/>
</dbReference>
<organism evidence="15 16">
    <name type="scientific">Lachancea thermotolerans (strain ATCC 56472 / CBS 6340 / NRRL Y-8284)</name>
    <name type="common">Yeast</name>
    <name type="synonym">Kluyveromyces thermotolerans</name>
    <dbReference type="NCBI Taxonomy" id="559295"/>
    <lineage>
        <taxon>Eukaryota</taxon>
        <taxon>Fungi</taxon>
        <taxon>Dikarya</taxon>
        <taxon>Ascomycota</taxon>
        <taxon>Saccharomycotina</taxon>
        <taxon>Saccharomycetes</taxon>
        <taxon>Saccharomycetales</taxon>
        <taxon>Saccharomycetaceae</taxon>
        <taxon>Lachancea</taxon>
    </lineage>
</organism>
<feature type="compositionally biased region" description="Low complexity" evidence="12">
    <location>
        <begin position="516"/>
        <end position="530"/>
    </location>
</feature>
<evidence type="ECO:0000313" key="16">
    <source>
        <dbReference type="Proteomes" id="UP000002036"/>
    </source>
</evidence>
<evidence type="ECO:0000259" key="14">
    <source>
        <dbReference type="Pfam" id="PF08801"/>
    </source>
</evidence>
<evidence type="ECO:0000256" key="12">
    <source>
        <dbReference type="SAM" id="MobiDB-lite"/>
    </source>
</evidence>
<dbReference type="STRING" id="559295.C5DE58"/>
<dbReference type="HOGENOM" id="CLU_000429_0_1_1"/>
<evidence type="ECO:0000256" key="11">
    <source>
        <dbReference type="ARBA" id="ARBA00023242"/>
    </source>
</evidence>
<dbReference type="RefSeq" id="XP_002552507.1">
    <property type="nucleotide sequence ID" value="XM_002552461.1"/>
</dbReference>
<accession>C5DE58</accession>
<keyword evidence="10" id="KW-0472">Membrane</keyword>
<evidence type="ECO:0000256" key="3">
    <source>
        <dbReference type="ARBA" id="ARBA00004620"/>
    </source>
</evidence>
<dbReference type="Gene3D" id="1.10.167.20">
    <property type="match status" value="1"/>
</dbReference>
<dbReference type="Gene3D" id="1.25.40.440">
    <property type="entry name" value="Nucleoporin, helical domain, central subdomain"/>
    <property type="match status" value="1"/>
</dbReference>
<dbReference type="GO" id="GO:0006606">
    <property type="term" value="P:protein import into nucleus"/>
    <property type="evidence" value="ECO:0007669"/>
    <property type="project" value="TreeGrafter"/>
</dbReference>
<dbReference type="InterPro" id="IPR042533">
    <property type="entry name" value="Nucleoporin_Nup155_C_1"/>
</dbReference>
<feature type="domain" description="Nucleoporin Nup133/Nup155-like C-terminal" evidence="13">
    <location>
        <begin position="730"/>
        <end position="1432"/>
    </location>
</feature>
<dbReference type="Pfam" id="PF03177">
    <property type="entry name" value="Nucleoporin_C"/>
    <property type="match status" value="1"/>
</dbReference>
<evidence type="ECO:0000256" key="8">
    <source>
        <dbReference type="ARBA" id="ARBA00023010"/>
    </source>
</evidence>
<dbReference type="InterPro" id="IPR014908">
    <property type="entry name" value="Nucleoporin_Nup133/Nup155_N"/>
</dbReference>
<dbReference type="InParanoid" id="C5DE58"/>
<dbReference type="Gene3D" id="1.25.40.450">
    <property type="entry name" value="Nucleoporin, helical domain, N-terminal subdomain"/>
    <property type="match status" value="1"/>
</dbReference>
<keyword evidence="8" id="KW-0811">Translocation</keyword>
<proteinExistence type="inferred from homology"/>
<keyword evidence="11" id="KW-0539">Nucleus</keyword>
<dbReference type="GO" id="GO:0036228">
    <property type="term" value="P:protein localization to nuclear inner membrane"/>
    <property type="evidence" value="ECO:0007669"/>
    <property type="project" value="TreeGrafter"/>
</dbReference>
<gene>
    <name evidence="15" type="ordered locus">KLTH0C06468g</name>
</gene>
<evidence type="ECO:0000256" key="10">
    <source>
        <dbReference type="ARBA" id="ARBA00023136"/>
    </source>
</evidence>